<evidence type="ECO:0000259" key="1">
    <source>
        <dbReference type="SMART" id="SM01007"/>
    </source>
</evidence>
<evidence type="ECO:0000313" key="4">
    <source>
        <dbReference type="Proteomes" id="UP001177258"/>
    </source>
</evidence>
<dbReference type="EMBL" id="JAUYZK010000002">
    <property type="protein sequence ID" value="MDP2538460.1"/>
    <property type="molecule type" value="Genomic_DNA"/>
</dbReference>
<dbReference type="SMART" id="SM01007">
    <property type="entry name" value="Aldolase_II"/>
    <property type="match status" value="1"/>
</dbReference>
<evidence type="ECO:0000313" key="5">
    <source>
        <dbReference type="Proteomes" id="UP001240777"/>
    </source>
</evidence>
<accession>A0AA90TEC9</accession>
<organism evidence="3 4">
    <name type="scientific">Helicobacter cappadocius</name>
    <dbReference type="NCBI Taxonomy" id="3063998"/>
    <lineage>
        <taxon>Bacteria</taxon>
        <taxon>Pseudomonadati</taxon>
        <taxon>Campylobacterota</taxon>
        <taxon>Epsilonproteobacteria</taxon>
        <taxon>Campylobacterales</taxon>
        <taxon>Helicobacteraceae</taxon>
        <taxon>Helicobacter</taxon>
    </lineage>
</organism>
<feature type="domain" description="Class II aldolase/adducin N-terminal" evidence="1">
    <location>
        <begin position="14"/>
        <end position="192"/>
    </location>
</feature>
<dbReference type="AlphaFoldDB" id="A0AA90TEC9"/>
<dbReference type="InterPro" id="IPR001303">
    <property type="entry name" value="Aldolase_II/adducin_N"/>
</dbReference>
<dbReference type="Proteomes" id="UP001240777">
    <property type="component" value="Unassembled WGS sequence"/>
</dbReference>
<gene>
    <name evidence="2" type="ORF">Q5I04_01500</name>
    <name evidence="3" type="ORF">Q5I06_01500</name>
</gene>
<comment type="caution">
    <text evidence="3">The sequence shown here is derived from an EMBL/GenBank/DDBJ whole genome shotgun (WGS) entry which is preliminary data.</text>
</comment>
<dbReference type="NCBIfam" id="NF004492">
    <property type="entry name" value="PRK05834.1"/>
    <property type="match status" value="1"/>
</dbReference>
<evidence type="ECO:0000313" key="2">
    <source>
        <dbReference type="EMBL" id="MDO7252593.1"/>
    </source>
</evidence>
<evidence type="ECO:0000313" key="3">
    <source>
        <dbReference type="EMBL" id="MDP2538460.1"/>
    </source>
</evidence>
<dbReference type="Pfam" id="PF00596">
    <property type="entry name" value="Aldolase_II"/>
    <property type="match status" value="1"/>
</dbReference>
<protein>
    <submittedName>
        <fullName evidence="3">Class II aldolase and adducin N-terminal domain-containing protein</fullName>
    </submittedName>
</protein>
<keyword evidence="5" id="KW-1185">Reference proteome</keyword>
<dbReference type="Gene3D" id="3.40.225.10">
    <property type="entry name" value="Class II aldolase/adducin N-terminal domain"/>
    <property type="match status" value="1"/>
</dbReference>
<proteinExistence type="predicted"/>
<reference evidence="2" key="2">
    <citation type="submission" date="2023-07" db="EMBL/GenBank/DDBJ databases">
        <authorList>
            <person name="Aydin F."/>
            <person name="Tarhane S."/>
            <person name="Saticioglu I.B."/>
            <person name="Karakaya E."/>
            <person name="Abay S."/>
            <person name="Guran O."/>
            <person name="Bozkurt E."/>
            <person name="Uzum N."/>
            <person name="Olgun K."/>
            <person name="Jablonski D."/>
        </authorList>
    </citation>
    <scope>NUCLEOTIDE SEQUENCE</scope>
    <source>
        <strain evidence="2">Faydin-H75</strain>
    </source>
</reference>
<dbReference type="RefSeq" id="WP_305516437.1">
    <property type="nucleotide sequence ID" value="NZ_JAUPEV010000002.1"/>
</dbReference>
<reference evidence="3 5" key="1">
    <citation type="submission" date="2023-07" db="EMBL/GenBank/DDBJ databases">
        <title>Unpublished Manusciprt.</title>
        <authorList>
            <person name="Aydin F."/>
            <person name="Tarhane S."/>
            <person name="Saticioglu I.B."/>
            <person name="Karakaya E."/>
            <person name="Abay S."/>
            <person name="Guran O."/>
            <person name="Bozkurt E."/>
            <person name="Uzum N."/>
            <person name="Olgun K."/>
            <person name="Jablonski D."/>
        </authorList>
    </citation>
    <scope>NUCLEOTIDE SEQUENCE</scope>
    <source>
        <strain evidence="5">faydin-H75</strain>
        <strain evidence="3">Faydin-H76</strain>
    </source>
</reference>
<dbReference type="Proteomes" id="UP001177258">
    <property type="component" value="Unassembled WGS sequence"/>
</dbReference>
<dbReference type="EMBL" id="JAUPEV010000002">
    <property type="protein sequence ID" value="MDO7252593.1"/>
    <property type="molecule type" value="Genomic_DNA"/>
</dbReference>
<reference evidence="2 4" key="3">
    <citation type="journal article" date="2024" name="Syst. Appl. Microbiol.">
        <title>Helicobacter cappadocius sp. nov., from lizards: The first psychrotrophic Helicobacter species.</title>
        <authorList>
            <person name="Aydin F."/>
            <person name="Tarhane S."/>
            <person name="Karakaya E."/>
            <person name="Abay S."/>
            <person name="Kayman T."/>
            <person name="Guran O."/>
            <person name="Bozkurt E."/>
            <person name="Uzum N."/>
            <person name="Avci A."/>
            <person name="Olgun K."/>
            <person name="Jablonski D."/>
            <person name="Guran C."/>
            <person name="Burcin Saticioglu I."/>
        </authorList>
    </citation>
    <scope>NUCLEOTIDE SEQUENCE [LARGE SCALE GENOMIC DNA]</scope>
    <source>
        <strain evidence="2">Faydin-H75</strain>
        <strain evidence="4">faydin-H76</strain>
    </source>
</reference>
<dbReference type="InterPro" id="IPR036409">
    <property type="entry name" value="Aldolase_II/adducin_N_sf"/>
</dbReference>
<dbReference type="SUPFAM" id="SSF53639">
    <property type="entry name" value="AraD/HMP-PK domain-like"/>
    <property type="match status" value="1"/>
</dbReference>
<name>A0AA90TEC9_9HELI</name>
<sequence length="209" mass="24670">MNIHTKNIDQSLVEQISSVSLAMFRKSFFGVFHGSISSRISQNRFLINKKDAIFDRIDSNSLIMLYDKEDYRWQEASIDAFIHSNIYQNITEARFVVYAMPPYSVAYSLSHDVLIPKDYFGYRFLGKQIDIFDPKDYDSWYERADINILRYFKQTKKDFIFIKGYGIYAYHRDLYSLAKTIALIENSCKLLNLAKMVDIGYENETRFNI</sequence>